<name>A0AA38LCA0_TAXCH</name>
<keyword evidence="4" id="KW-1185">Reference proteome</keyword>
<dbReference type="EMBL" id="JAHRHJ020000004">
    <property type="protein sequence ID" value="KAH9318726.1"/>
    <property type="molecule type" value="Genomic_DNA"/>
</dbReference>
<feature type="repeat" description="PPR" evidence="2">
    <location>
        <begin position="54"/>
        <end position="88"/>
    </location>
</feature>
<accession>A0AA38LCA0</accession>
<evidence type="ECO:0000256" key="1">
    <source>
        <dbReference type="ARBA" id="ARBA00022737"/>
    </source>
</evidence>
<evidence type="ECO:0008006" key="5">
    <source>
        <dbReference type="Google" id="ProtNLM"/>
    </source>
</evidence>
<organism evidence="3 4">
    <name type="scientific">Taxus chinensis</name>
    <name type="common">Chinese yew</name>
    <name type="synonym">Taxus wallichiana var. chinensis</name>
    <dbReference type="NCBI Taxonomy" id="29808"/>
    <lineage>
        <taxon>Eukaryota</taxon>
        <taxon>Viridiplantae</taxon>
        <taxon>Streptophyta</taxon>
        <taxon>Embryophyta</taxon>
        <taxon>Tracheophyta</taxon>
        <taxon>Spermatophyta</taxon>
        <taxon>Pinopsida</taxon>
        <taxon>Pinidae</taxon>
        <taxon>Conifers II</taxon>
        <taxon>Cupressales</taxon>
        <taxon>Taxaceae</taxon>
        <taxon>Taxus</taxon>
    </lineage>
</organism>
<dbReference type="InterPro" id="IPR002885">
    <property type="entry name" value="PPR_rpt"/>
</dbReference>
<feature type="non-terminal residue" evidence="3">
    <location>
        <position position="1"/>
    </location>
</feature>
<reference evidence="3 4" key="1">
    <citation type="journal article" date="2021" name="Nat. Plants">
        <title>The Taxus genome provides insights into paclitaxel biosynthesis.</title>
        <authorList>
            <person name="Xiong X."/>
            <person name="Gou J."/>
            <person name="Liao Q."/>
            <person name="Li Y."/>
            <person name="Zhou Q."/>
            <person name="Bi G."/>
            <person name="Li C."/>
            <person name="Du R."/>
            <person name="Wang X."/>
            <person name="Sun T."/>
            <person name="Guo L."/>
            <person name="Liang H."/>
            <person name="Lu P."/>
            <person name="Wu Y."/>
            <person name="Zhang Z."/>
            <person name="Ro D.K."/>
            <person name="Shang Y."/>
            <person name="Huang S."/>
            <person name="Yan J."/>
        </authorList>
    </citation>
    <scope>NUCLEOTIDE SEQUENCE [LARGE SCALE GENOMIC DNA]</scope>
    <source>
        <strain evidence="3">Ta-2019</strain>
    </source>
</reference>
<dbReference type="PROSITE" id="PS51375">
    <property type="entry name" value="PPR"/>
    <property type="match status" value="1"/>
</dbReference>
<proteinExistence type="predicted"/>
<dbReference type="Pfam" id="PF13812">
    <property type="entry name" value="PPR_3"/>
    <property type="match status" value="1"/>
</dbReference>
<dbReference type="PANTHER" id="PTHR47262">
    <property type="entry name" value="OS02G0132600 PROTEIN"/>
    <property type="match status" value="1"/>
</dbReference>
<sequence>VHMALDLIEEMCKAGLNISAETFHPILQECERRNEPDLVPLIYLGMHNYGLKPTGETFKYVINSFVKMKNFEDAYNLLEEMRELKIRPTVHLYNAIMGGYFRE</sequence>
<keyword evidence="1" id="KW-0677">Repeat</keyword>
<dbReference type="Proteomes" id="UP000824469">
    <property type="component" value="Unassembled WGS sequence"/>
</dbReference>
<gene>
    <name evidence="3" type="ORF">KI387_020495</name>
</gene>
<protein>
    <recommendedName>
        <fullName evidence="5">Pentatricopeptide repeat-containing protein</fullName>
    </recommendedName>
</protein>
<feature type="non-terminal residue" evidence="3">
    <location>
        <position position="103"/>
    </location>
</feature>
<dbReference type="AlphaFoldDB" id="A0AA38LCA0"/>
<dbReference type="NCBIfam" id="TIGR00756">
    <property type="entry name" value="PPR"/>
    <property type="match status" value="1"/>
</dbReference>
<dbReference type="InterPro" id="IPR011990">
    <property type="entry name" value="TPR-like_helical_dom_sf"/>
</dbReference>
<dbReference type="Gene3D" id="1.25.40.10">
    <property type="entry name" value="Tetratricopeptide repeat domain"/>
    <property type="match status" value="1"/>
</dbReference>
<dbReference type="PANTHER" id="PTHR47262:SF1">
    <property type="entry name" value="OS02G0132600 PROTEIN"/>
    <property type="match status" value="1"/>
</dbReference>
<evidence type="ECO:0000256" key="2">
    <source>
        <dbReference type="PROSITE-ProRule" id="PRU00708"/>
    </source>
</evidence>
<evidence type="ECO:0000313" key="3">
    <source>
        <dbReference type="EMBL" id="KAH9318726.1"/>
    </source>
</evidence>
<comment type="caution">
    <text evidence="3">The sequence shown here is derived from an EMBL/GenBank/DDBJ whole genome shotgun (WGS) entry which is preliminary data.</text>
</comment>
<evidence type="ECO:0000313" key="4">
    <source>
        <dbReference type="Proteomes" id="UP000824469"/>
    </source>
</evidence>
<dbReference type="OMA" id="CERRNEP"/>